<proteinExistence type="predicted"/>
<keyword evidence="2" id="KW-1185">Reference proteome</keyword>
<protein>
    <submittedName>
        <fullName evidence="1">Uncharacterized protein</fullName>
    </submittedName>
</protein>
<dbReference type="HOGENOM" id="CLU_803159_0_0_2"/>
<dbReference type="Proteomes" id="UP000008138">
    <property type="component" value="Chromosome"/>
</dbReference>
<evidence type="ECO:0000313" key="1">
    <source>
        <dbReference type="EMBL" id="AEA11981.1"/>
    </source>
</evidence>
<evidence type="ECO:0000313" key="2">
    <source>
        <dbReference type="Proteomes" id="UP000008138"/>
    </source>
</evidence>
<dbReference type="KEGG" id="tuz:TUZN_0485"/>
<dbReference type="EMBL" id="CP002590">
    <property type="protein sequence ID" value="AEA11981.1"/>
    <property type="molecule type" value="Genomic_DNA"/>
</dbReference>
<name>F2L3C2_THEU7</name>
<sequence length="311" mass="34033">MISHVALQLGERKISGELTPLTFVTGSGKSVFINSIYLILSNIGSKIPKIYYNKFSISIKINNKVFSLQKNGKIYRQIFEDGGRKVAIEYGVLDGSRISRVMEPFELAIKNADILMPQVDVAEHVSILADEEVEEVNRLLGEFRKTFSLKAILLGPYIDPKTFHDAAKATGVLKPDGSNLVGVLARLALKAPDAYDRLRASFRKKGIKLAVGLARGGVLAGVAYIGGAKIPISRLPCSLKAALALATAVIAKPDLLLVDNFDYCFNENVAEILSSYLNEQISRGQIVAEIHRPDIAELFKIQYKSILSVSL</sequence>
<organism evidence="1 2">
    <name type="scientific">Thermoproteus uzoniensis (strain 768-20)</name>
    <dbReference type="NCBI Taxonomy" id="999630"/>
    <lineage>
        <taxon>Archaea</taxon>
        <taxon>Thermoproteota</taxon>
        <taxon>Thermoprotei</taxon>
        <taxon>Thermoproteales</taxon>
        <taxon>Thermoproteaceae</taxon>
        <taxon>Thermoproteus</taxon>
    </lineage>
</organism>
<reference evidence="1 2" key="1">
    <citation type="journal article" date="2011" name="J. Bacteriol.">
        <title>Complete genome sequence of the thermoacidophilic crenarchaeon Thermoproteus uzoniensis 768-20.</title>
        <authorList>
            <person name="Mardanov A.V."/>
            <person name="Gumerov V.M."/>
            <person name="Beletsky A.V."/>
            <person name="Prokofeva M.I."/>
            <person name="Bonch-Osmolovskaya E.A."/>
            <person name="Ravin N.V."/>
            <person name="Skryabin K.G."/>
        </authorList>
    </citation>
    <scope>NUCLEOTIDE SEQUENCE [LARGE SCALE GENOMIC DNA]</scope>
    <source>
        <strain evidence="1 2">768-20</strain>
    </source>
</reference>
<dbReference type="OrthoDB" id="25947at2157"/>
<accession>F2L3C2</accession>
<dbReference type="AlphaFoldDB" id="F2L3C2"/>
<gene>
    <name evidence="1" type="ordered locus">TUZN_0485</name>
</gene>
<dbReference type="SUPFAM" id="SSF52540">
    <property type="entry name" value="P-loop containing nucleoside triphosphate hydrolases"/>
    <property type="match status" value="1"/>
</dbReference>
<dbReference type="eggNOG" id="arCOG05570">
    <property type="taxonomic scope" value="Archaea"/>
</dbReference>
<dbReference type="Gene3D" id="3.40.50.300">
    <property type="entry name" value="P-loop containing nucleotide triphosphate hydrolases"/>
    <property type="match status" value="1"/>
</dbReference>
<reference key="2">
    <citation type="submission" date="2011-03" db="EMBL/GenBank/DDBJ databases">
        <title>Complete genome sequence of the thermoacidophilic crenarchaeon Thermoproteus uzoniensis 768-20.</title>
        <authorList>
            <person name="Mardanov A.V."/>
            <person name="Gumerov V.M."/>
            <person name="Beletsky A.V."/>
            <person name="Prokofeva M.I."/>
            <person name="Bonch-Osmolovskaya E.A."/>
            <person name="Ravin N.V."/>
            <person name="Skryabin K.G."/>
        </authorList>
    </citation>
    <scope>NUCLEOTIDE SEQUENCE</scope>
    <source>
        <strain>768-20</strain>
    </source>
</reference>
<dbReference type="InterPro" id="IPR027417">
    <property type="entry name" value="P-loop_NTPase"/>
</dbReference>